<accession>A0A0E9Y0C6</accession>
<sequence length="73" mass="8750">MDGWHLWASKFNFLFFPGTVNFYIKAYKVITKAYKVITTILVTRNHVFKPFEEYEWMKAMLLCKQIIKALNNV</sequence>
<name>A0A0E9Y0C6_ANGAN</name>
<reference evidence="1" key="1">
    <citation type="submission" date="2014-11" db="EMBL/GenBank/DDBJ databases">
        <authorList>
            <person name="Amaro Gonzalez C."/>
        </authorList>
    </citation>
    <scope>NUCLEOTIDE SEQUENCE</scope>
</reference>
<dbReference type="AlphaFoldDB" id="A0A0E9Y0C6"/>
<reference evidence="1" key="2">
    <citation type="journal article" date="2015" name="Fish Shellfish Immunol.">
        <title>Early steps in the European eel (Anguilla anguilla)-Vibrio vulnificus interaction in the gills: Role of the RtxA13 toxin.</title>
        <authorList>
            <person name="Callol A."/>
            <person name="Pajuelo D."/>
            <person name="Ebbesson L."/>
            <person name="Teles M."/>
            <person name="MacKenzie S."/>
            <person name="Amaro C."/>
        </authorList>
    </citation>
    <scope>NUCLEOTIDE SEQUENCE</scope>
</reference>
<organism evidence="1">
    <name type="scientific">Anguilla anguilla</name>
    <name type="common">European freshwater eel</name>
    <name type="synonym">Muraena anguilla</name>
    <dbReference type="NCBI Taxonomy" id="7936"/>
    <lineage>
        <taxon>Eukaryota</taxon>
        <taxon>Metazoa</taxon>
        <taxon>Chordata</taxon>
        <taxon>Craniata</taxon>
        <taxon>Vertebrata</taxon>
        <taxon>Euteleostomi</taxon>
        <taxon>Actinopterygii</taxon>
        <taxon>Neopterygii</taxon>
        <taxon>Teleostei</taxon>
        <taxon>Anguilliformes</taxon>
        <taxon>Anguillidae</taxon>
        <taxon>Anguilla</taxon>
    </lineage>
</organism>
<protein>
    <submittedName>
        <fullName evidence="1">Uncharacterized protein</fullName>
    </submittedName>
</protein>
<dbReference type="EMBL" id="GBXM01000248">
    <property type="protein sequence ID" value="JAI08330.1"/>
    <property type="molecule type" value="Transcribed_RNA"/>
</dbReference>
<proteinExistence type="predicted"/>
<evidence type="ECO:0000313" key="1">
    <source>
        <dbReference type="EMBL" id="JAI08330.1"/>
    </source>
</evidence>